<keyword evidence="3" id="KW-0804">Transcription</keyword>
<name>A0A2V1AVE4_9ASCO</name>
<dbReference type="AlphaFoldDB" id="A0A2V1AVE4"/>
<feature type="compositionally biased region" description="Polar residues" evidence="5">
    <location>
        <begin position="778"/>
        <end position="796"/>
    </location>
</feature>
<evidence type="ECO:0000259" key="6">
    <source>
        <dbReference type="SMART" id="SM00906"/>
    </source>
</evidence>
<organism evidence="7 8">
    <name type="scientific">Candidozyma haemuli</name>
    <dbReference type="NCBI Taxonomy" id="45357"/>
    <lineage>
        <taxon>Eukaryota</taxon>
        <taxon>Fungi</taxon>
        <taxon>Dikarya</taxon>
        <taxon>Ascomycota</taxon>
        <taxon>Saccharomycotina</taxon>
        <taxon>Pichiomycetes</taxon>
        <taxon>Metschnikowiaceae</taxon>
        <taxon>Candidozyma</taxon>
    </lineage>
</organism>
<evidence type="ECO:0000256" key="5">
    <source>
        <dbReference type="SAM" id="MobiDB-lite"/>
    </source>
</evidence>
<dbReference type="Proteomes" id="UP000244309">
    <property type="component" value="Unassembled WGS sequence"/>
</dbReference>
<feature type="region of interest" description="Disordered" evidence="5">
    <location>
        <begin position="1"/>
        <end position="25"/>
    </location>
</feature>
<dbReference type="VEuPathDB" id="FungiDB:CXQ85_004766"/>
<dbReference type="CDD" id="cd12148">
    <property type="entry name" value="fungal_TF_MHR"/>
    <property type="match status" value="1"/>
</dbReference>
<dbReference type="PANTHER" id="PTHR31069">
    <property type="entry name" value="OLEATE-ACTIVATED TRANSCRIPTION FACTOR 1-RELATED"/>
    <property type="match status" value="1"/>
</dbReference>
<dbReference type="GO" id="GO:0045944">
    <property type="term" value="P:positive regulation of transcription by RNA polymerase II"/>
    <property type="evidence" value="ECO:0007669"/>
    <property type="project" value="TreeGrafter"/>
</dbReference>
<evidence type="ECO:0000256" key="3">
    <source>
        <dbReference type="ARBA" id="ARBA00023163"/>
    </source>
</evidence>
<protein>
    <recommendedName>
        <fullName evidence="6">Xylanolytic transcriptional activator regulatory domain-containing protein</fullName>
    </recommendedName>
</protein>
<accession>A0A2V1AVE4</accession>
<gene>
    <name evidence="7" type="ORF">CXQ85_004766</name>
</gene>
<dbReference type="RefSeq" id="XP_025343037.1">
    <property type="nucleotide sequence ID" value="XM_025488375.1"/>
</dbReference>
<dbReference type="InterPro" id="IPR007219">
    <property type="entry name" value="XnlR_reg_dom"/>
</dbReference>
<evidence type="ECO:0000313" key="8">
    <source>
        <dbReference type="Proteomes" id="UP000244309"/>
    </source>
</evidence>
<proteinExistence type="predicted"/>
<dbReference type="SMART" id="SM00906">
    <property type="entry name" value="Fungal_trans"/>
    <property type="match status" value="1"/>
</dbReference>
<dbReference type="OrthoDB" id="4159781at2759"/>
<feature type="domain" description="Xylanolytic transcriptional activator regulatory" evidence="6">
    <location>
        <begin position="422"/>
        <end position="495"/>
    </location>
</feature>
<dbReference type="GeneID" id="37010096"/>
<keyword evidence="4" id="KW-0539">Nucleus</keyword>
<keyword evidence="8" id="KW-1185">Reference proteome</keyword>
<keyword evidence="1" id="KW-0805">Transcription regulation</keyword>
<evidence type="ECO:0000256" key="1">
    <source>
        <dbReference type="ARBA" id="ARBA00023015"/>
    </source>
</evidence>
<dbReference type="GO" id="GO:0008270">
    <property type="term" value="F:zinc ion binding"/>
    <property type="evidence" value="ECO:0007669"/>
    <property type="project" value="InterPro"/>
</dbReference>
<dbReference type="PANTHER" id="PTHR31069:SF12">
    <property type="entry name" value="TRANSCRIPTION FACTOR DOMAIN-CONTAINING PROTEIN"/>
    <property type="match status" value="1"/>
</dbReference>
<dbReference type="GO" id="GO:0000981">
    <property type="term" value="F:DNA-binding transcription factor activity, RNA polymerase II-specific"/>
    <property type="evidence" value="ECO:0007669"/>
    <property type="project" value="TreeGrafter"/>
</dbReference>
<keyword evidence="2" id="KW-0238">DNA-binding</keyword>
<reference evidence="7 8" key="1">
    <citation type="submission" date="2017-12" db="EMBL/GenBank/DDBJ databases">
        <title>Genome Sequence of a Multidrug-Resistant Candida haemulonii Isolate from a Patient with Chronic Leg Ulcers in Israel.</title>
        <authorList>
            <person name="Chow N.A."/>
            <person name="Gade L."/>
            <person name="Batra D."/>
            <person name="Rowe L.A."/>
            <person name="Ben-Ami R."/>
            <person name="Loparev V.N."/>
            <person name="Litvintseva A.P."/>
        </authorList>
    </citation>
    <scope>NUCLEOTIDE SEQUENCE [LARGE SCALE GENOMIC DNA]</scope>
    <source>
        <strain evidence="7 8">B11899</strain>
    </source>
</reference>
<feature type="region of interest" description="Disordered" evidence="5">
    <location>
        <begin position="766"/>
        <end position="801"/>
    </location>
</feature>
<evidence type="ECO:0000313" key="7">
    <source>
        <dbReference type="EMBL" id="PVH22097.1"/>
    </source>
</evidence>
<comment type="caution">
    <text evidence="7">The sequence shown here is derived from an EMBL/GenBank/DDBJ whole genome shotgun (WGS) entry which is preliminary data.</text>
</comment>
<dbReference type="GO" id="GO:0005634">
    <property type="term" value="C:nucleus"/>
    <property type="evidence" value="ECO:0007669"/>
    <property type="project" value="TreeGrafter"/>
</dbReference>
<dbReference type="GO" id="GO:0000978">
    <property type="term" value="F:RNA polymerase II cis-regulatory region sequence-specific DNA binding"/>
    <property type="evidence" value="ECO:0007669"/>
    <property type="project" value="TreeGrafter"/>
</dbReference>
<sequence>MPSHAHAFNSNVAATLPPLNQPAPNNEEYLKRIQNSDPSLHHSQFPFFKQKPHLSPARDNSRIDGELRSMKDNSFSLPSRYSALPRYSEAPFMIGKNVVSETTDTINFYEGYSSIHYKDTLRRLNFGPFAWSSLMKRDIGLRITWDYVVMGKEKASSKGSSAALMFAHPSGDMTEENTATFISVEKDSEHLEHLEHSEKRFERRALQTDGLDDVIPYRAILQARNKTNVHKATLNKHALPLGLTVFDGKLDRELQLMEKIEVVLPKKRVLWKLVHRFFQSMYTYMPFVDEDYFRRDVEKIIGPQSYDDVSVDHIKIERKLDLATVGLLLIILRLAYLSLFSNNSSLNESILNNPNPNSEDKLLQYLMKNPININTIDVATSCLDQFQILRRSNFNVLQLALFLRLYHIFAPEDGDGADGGDSQVLNSVLIQTAFSLGVNREPDQQCTDLKLNHITRKIWKYLVASDLHLGYSFGNRPTIDDMHFDISDPICEPGSENIRDKIKDRATTENLNWCSHTTPKLRSILQYALDINGRISLMRLCQDVSDFELHLHDNMGTLGDFIVCSGMDDQDIAKRNLKVKVYLALKSFLISLYFHIYLYYETKDVDVSFFYLKKSLLTTIGDIMPHYVTLLGKSEVISDMIINPTLEMTIHKSNQINLSIIFYEENYHKASQVYSIRYKPEQIKELISICEETLSSFSQTEFCTYGFAKHMDEDLYKCNEPRQESIGNESNVFREPSRNSTNAEIDKIWLQVLSLKHNTTLAGNLQDAPLDSKAPIPSMSSTDFGYQPPQDSSDIDPSTGIDRFGYDMEMATRFDFFSEMPFEGMLDI</sequence>
<dbReference type="EMBL" id="PKFO01000006">
    <property type="protein sequence ID" value="PVH22097.1"/>
    <property type="molecule type" value="Genomic_DNA"/>
</dbReference>
<evidence type="ECO:0000256" key="4">
    <source>
        <dbReference type="ARBA" id="ARBA00023242"/>
    </source>
</evidence>
<dbReference type="InterPro" id="IPR050675">
    <property type="entry name" value="OAF3"/>
</dbReference>
<evidence type="ECO:0000256" key="2">
    <source>
        <dbReference type="ARBA" id="ARBA00023125"/>
    </source>
</evidence>
<dbReference type="GO" id="GO:0006351">
    <property type="term" value="P:DNA-templated transcription"/>
    <property type="evidence" value="ECO:0007669"/>
    <property type="project" value="InterPro"/>
</dbReference>
<dbReference type="STRING" id="45357.A0A2V1AVE4"/>